<name>A0A2Z7A1N5_9LAMI</name>
<dbReference type="InterPro" id="IPR050491">
    <property type="entry name" value="AmpC-like"/>
</dbReference>
<gene>
    <name evidence="3" type="ORF">F511_16195</name>
</gene>
<keyword evidence="4" id="KW-1185">Reference proteome</keyword>
<accession>A0A2Z7A1N5</accession>
<keyword evidence="1" id="KW-0732">Signal</keyword>
<reference evidence="3 4" key="1">
    <citation type="journal article" date="2015" name="Proc. Natl. Acad. Sci. U.S.A.">
        <title>The resurrection genome of Boea hygrometrica: A blueprint for survival of dehydration.</title>
        <authorList>
            <person name="Xiao L."/>
            <person name="Yang G."/>
            <person name="Zhang L."/>
            <person name="Yang X."/>
            <person name="Zhao S."/>
            <person name="Ji Z."/>
            <person name="Zhou Q."/>
            <person name="Hu M."/>
            <person name="Wang Y."/>
            <person name="Chen M."/>
            <person name="Xu Y."/>
            <person name="Jin H."/>
            <person name="Xiao X."/>
            <person name="Hu G."/>
            <person name="Bao F."/>
            <person name="Hu Y."/>
            <person name="Wan P."/>
            <person name="Li L."/>
            <person name="Deng X."/>
            <person name="Kuang T."/>
            <person name="Xiang C."/>
            <person name="Zhu J.K."/>
            <person name="Oliver M.J."/>
            <person name="He Y."/>
        </authorList>
    </citation>
    <scope>NUCLEOTIDE SEQUENCE [LARGE SCALE GENOMIC DNA]</scope>
    <source>
        <strain evidence="4">cv. XS01</strain>
    </source>
</reference>
<dbReference type="SUPFAM" id="SSF56601">
    <property type="entry name" value="beta-lactamase/transpeptidase-like"/>
    <property type="match status" value="1"/>
</dbReference>
<sequence>MLLSFPRTLAAGLALLGLSLAWPSSAIGRDAPDAVYTGIARDIRAEIASGRLTGVSVALVQHGRIVWEQGFGWADREARRQVTPHTPFSIASTSKAFTAAAVMTLVKAGKIALDAPANDYLGAYKIVDGHGPTAAATVRMLASHTSGLPTFFLMYAKGEAARPPSTDALLRDYGHVVAPPGTHYEYSNLGYQVLDDIVQRAAHEDFGAYLEQHIFRPLGMQDSFFDTDVAPSPARAVRYDDDGHRMPFYLTATPGSGEVYASADDLARWAMFNLKDHRADQAPILSDRELDELHEPASRIGANQYYALGWDVWKRPDGTRVLGNPGGQSGVRSEFVLVPGADVACVVLSNRHTDREFIEKLRDRLLASVLPGWPGIPAYNPTPAPLHPAGEYAGEWKGSLSAQGKTIPVVLRISPGGKATFAVGDAPAAGLEGLGLLDRRLVGDTTGVIAAPDAEREHLRKISLDMRRDGERLVGEAVAWRITADRMAVVPYRMELRRSGAAQ</sequence>
<organism evidence="3 4">
    <name type="scientific">Dorcoceras hygrometricum</name>
    <dbReference type="NCBI Taxonomy" id="472368"/>
    <lineage>
        <taxon>Eukaryota</taxon>
        <taxon>Viridiplantae</taxon>
        <taxon>Streptophyta</taxon>
        <taxon>Embryophyta</taxon>
        <taxon>Tracheophyta</taxon>
        <taxon>Spermatophyta</taxon>
        <taxon>Magnoliopsida</taxon>
        <taxon>eudicotyledons</taxon>
        <taxon>Gunneridae</taxon>
        <taxon>Pentapetalae</taxon>
        <taxon>asterids</taxon>
        <taxon>lamiids</taxon>
        <taxon>Lamiales</taxon>
        <taxon>Gesneriaceae</taxon>
        <taxon>Didymocarpoideae</taxon>
        <taxon>Trichosporeae</taxon>
        <taxon>Loxocarpinae</taxon>
        <taxon>Dorcoceras</taxon>
    </lineage>
</organism>
<dbReference type="PANTHER" id="PTHR46825">
    <property type="entry name" value="D-ALANYL-D-ALANINE-CARBOXYPEPTIDASE/ENDOPEPTIDASE AMPH"/>
    <property type="match status" value="1"/>
</dbReference>
<dbReference type="InterPro" id="IPR012338">
    <property type="entry name" value="Beta-lactam/transpept-like"/>
</dbReference>
<dbReference type="PANTHER" id="PTHR46825:SF9">
    <property type="entry name" value="BETA-LACTAMASE-RELATED DOMAIN-CONTAINING PROTEIN"/>
    <property type="match status" value="1"/>
</dbReference>
<proteinExistence type="predicted"/>
<feature type="domain" description="Beta-lactamase-related" evidence="2">
    <location>
        <begin position="40"/>
        <end position="362"/>
    </location>
</feature>
<evidence type="ECO:0000313" key="3">
    <source>
        <dbReference type="EMBL" id="KZV15406.1"/>
    </source>
</evidence>
<dbReference type="Proteomes" id="UP000250235">
    <property type="component" value="Unassembled WGS sequence"/>
</dbReference>
<feature type="signal peptide" evidence="1">
    <location>
        <begin position="1"/>
        <end position="21"/>
    </location>
</feature>
<evidence type="ECO:0000259" key="2">
    <source>
        <dbReference type="Pfam" id="PF00144"/>
    </source>
</evidence>
<dbReference type="EMBL" id="KV020099">
    <property type="protein sequence ID" value="KZV15406.1"/>
    <property type="molecule type" value="Genomic_DNA"/>
</dbReference>
<dbReference type="Pfam" id="PF00144">
    <property type="entry name" value="Beta-lactamase"/>
    <property type="match status" value="1"/>
</dbReference>
<dbReference type="InterPro" id="IPR001466">
    <property type="entry name" value="Beta-lactam-related"/>
</dbReference>
<protein>
    <submittedName>
        <fullName evidence="3">Penicillin-binding protein</fullName>
    </submittedName>
</protein>
<evidence type="ECO:0000256" key="1">
    <source>
        <dbReference type="SAM" id="SignalP"/>
    </source>
</evidence>
<evidence type="ECO:0000313" key="4">
    <source>
        <dbReference type="Proteomes" id="UP000250235"/>
    </source>
</evidence>
<dbReference type="AlphaFoldDB" id="A0A2Z7A1N5"/>
<dbReference type="Gene3D" id="3.40.710.10">
    <property type="entry name" value="DD-peptidase/beta-lactamase superfamily"/>
    <property type="match status" value="1"/>
</dbReference>
<feature type="chain" id="PRO_5016252068" evidence="1">
    <location>
        <begin position="22"/>
        <end position="503"/>
    </location>
</feature>
<dbReference type="OrthoDB" id="5946976at2759"/>